<dbReference type="GO" id="GO:0008168">
    <property type="term" value="F:methyltransferase activity"/>
    <property type="evidence" value="ECO:0007669"/>
    <property type="project" value="UniProtKB-KW"/>
</dbReference>
<dbReference type="AlphaFoldDB" id="A0A430AMW4"/>
<evidence type="ECO:0000313" key="2">
    <source>
        <dbReference type="Proteomes" id="UP000288028"/>
    </source>
</evidence>
<name>A0A430AMW4_9ENTE</name>
<dbReference type="InterPro" id="IPR029063">
    <property type="entry name" value="SAM-dependent_MTases_sf"/>
</dbReference>
<dbReference type="SUPFAM" id="SSF53335">
    <property type="entry name" value="S-adenosyl-L-methionine-dependent methyltransferases"/>
    <property type="match status" value="1"/>
</dbReference>
<dbReference type="EMBL" id="NGKB01000025">
    <property type="protein sequence ID" value="RSU09425.1"/>
    <property type="molecule type" value="Genomic_DNA"/>
</dbReference>
<accession>A0A430AMW4</accession>
<dbReference type="OrthoDB" id="64188at2"/>
<keyword evidence="2" id="KW-1185">Reference proteome</keyword>
<dbReference type="Gene3D" id="3.40.50.150">
    <property type="entry name" value="Vaccinia Virus protein VP39"/>
    <property type="match status" value="1"/>
</dbReference>
<organism evidence="1 2">
    <name type="scientific">Vagococcus carniphilus</name>
    <dbReference type="NCBI Taxonomy" id="218144"/>
    <lineage>
        <taxon>Bacteria</taxon>
        <taxon>Bacillati</taxon>
        <taxon>Bacillota</taxon>
        <taxon>Bacilli</taxon>
        <taxon>Lactobacillales</taxon>
        <taxon>Enterococcaceae</taxon>
        <taxon>Vagococcus</taxon>
    </lineage>
</organism>
<proteinExistence type="predicted"/>
<keyword evidence="1" id="KW-0808">Transferase</keyword>
<protein>
    <submittedName>
        <fullName evidence="1">SAM-dependent methyltransferase</fullName>
    </submittedName>
</protein>
<keyword evidence="1" id="KW-0489">Methyltransferase</keyword>
<sequence>MIMEELKVVVGSGGYNNNPGWIHTEENELNLLDETTWAKLFKECSISAMLVEHVWEHLTYEEGVVAAKIAYNYLKKDGYIRCAVPDAFFQDEVYQSIVKVGGPGPKDHPAADHKIVYDYRLLTAMFEEAGYEARLLEYCDENGRFHHNEWDIRDGLIYRSKKCDPRNQGESLVFPSLIVDAVKIG</sequence>
<reference evidence="1 2" key="1">
    <citation type="submission" date="2017-05" db="EMBL/GenBank/DDBJ databases">
        <title>Vagococcus spp. assemblies.</title>
        <authorList>
            <person name="Gulvik C.A."/>
        </authorList>
    </citation>
    <scope>NUCLEOTIDE SEQUENCE [LARGE SCALE GENOMIC DNA]</scope>
    <source>
        <strain evidence="1 2">SS1714</strain>
    </source>
</reference>
<gene>
    <name evidence="1" type="ORF">CBF28_14915</name>
</gene>
<comment type="caution">
    <text evidence="1">The sequence shown here is derived from an EMBL/GenBank/DDBJ whole genome shotgun (WGS) entry which is preliminary data.</text>
</comment>
<dbReference type="GO" id="GO:0032259">
    <property type="term" value="P:methylation"/>
    <property type="evidence" value="ECO:0007669"/>
    <property type="project" value="UniProtKB-KW"/>
</dbReference>
<evidence type="ECO:0000313" key="1">
    <source>
        <dbReference type="EMBL" id="RSU09425.1"/>
    </source>
</evidence>
<dbReference type="Proteomes" id="UP000288028">
    <property type="component" value="Unassembled WGS sequence"/>
</dbReference>